<evidence type="ECO:0000313" key="2">
    <source>
        <dbReference type="Proteomes" id="UP000679226"/>
    </source>
</evidence>
<dbReference type="KEGG" id="beg:INE88_03772"/>
<evidence type="ECO:0000313" key="1">
    <source>
        <dbReference type="EMBL" id="QUT46927.1"/>
    </source>
</evidence>
<dbReference type="EMBL" id="CP072227">
    <property type="protein sequence ID" value="QUT46927.1"/>
    <property type="molecule type" value="Genomic_DNA"/>
</dbReference>
<accession>A0A975Q7U9</accession>
<protein>
    <submittedName>
        <fullName evidence="1">Uncharacterized protein</fullName>
    </submittedName>
</protein>
<sequence length="1433" mass="159118">MNIIQQPDSLSLSLNLKEFLITSDVQVSFVLRQGDTEILSQRYDPPTQGYITINLRDIIHGRLSFQLKETGSIYQQLSLVADFTAVIDTTEVSFRVVRSGVDRLSDSARNFLTQNFLTWQPTIKPVTYYSPEFLTYYAVVNGSAKMRAYFTDESGIVTSQLDYTISELVAGIAYTIPLQYSVVAGLLDHKLPAYYDVWIEDSSGNRLTYIQRYYAENMRSEQEQWILFENSLGGVDTFRAYGSTIFNGEHTHNIAEVDEVSQEYHVDTERKFEKNTGHLNNDERKWLLDFFPSQVKYIYIANYLRRIVVTESNVNYTDRELPSNYTFTFKYADAQPLLNLPRTDIPAELLNITVPDVGSFTIPPRLAEFSRLSLSGGVLFPVQNPYSEVWATTTTDAIATFLADYLSKVYGAGGGIGHKHRNFSLLELLSYIDRYLLVDGQKIKAGYADVAGELKEDKYLHKDRDDATHFLLSLFAGAIFGKDGFASGMTGFGARIDENGNGEMESLILRRFLEVPELRYNRISVTLGDKWNAPGAGIIEQIEPDMDGDGNLQMTGTGYLKLEEGEYGAIDVGDICMGIFHSEKAEDNATADSDDSCGNFQYAGFYTCYFTITEITGSNNKQFRYQLRPVSERWKLTFHPCQAMHFVCYGSFTNADRQTSTYTTRTYTRRLWKQNTWEISAANIASQSGDLSNLAVHGLQMSGYSEYVNNVYLTGVIKQIKPDGTPVLTVNDRGAWTTGMKCDFYDRVSYDGRIWLCINEDGTSAMPSKDNVDWLLQVDKGADGTSFTIKDKLDDISQLPAEGNSIGDGYLIAGHLWVWNGQTFEDKGSIQGPAGQSVSVLGRWQTGMHVPYLGIVKMGTATWMCTVPAGTDNPPMWTITDKDGNRLLQTQDGGKTYGYILTGTENSTEYIMIAQDGTDGIPGEPGKDGKVLYTWIRYADDAQGNGISDSPIGKKFLGLAHNKETSVESNDPEDYQWSDIKGEDGIGTPGNDGKTYYTWVAYSDNADGSGMYQQPNDTTKYIGIAVNKETATESTDPAHYTWSKFKGEDGKQGDSVSNHGQWQTGKHIPYLGIVRMGNATWLCTVPAGTDNPPMWTVTDKDGNRLLQTQDGGKTYGYILTGELNTAEYELVARDGTDGESIKGDPGIQGCIIRKGEWKIGEQWRNDESLTSGTRYLDVALVRDDQVATGWKAYKCKTTHTSSLANAPGNSTYWEEFGLNTTAIFTSLIIAKDAQIDFMQGNQLIIKKDDGTVTAGLSGTQSGEKIRMWAGSPTPDDAPFRVTEDGKVHAENAEITGEVNATSGVFKNIRSPNGAFRILDNGNIEIIGKVSTSSDGTRIVVDPNTNSIKIYNQDNNEVGDISFLVEEWAGTTNYYPRLRLKRYSGAKEVGRIDISASSLSAYSILGANTNYFDLSPNGLVFSVNGKVTKEYPNR</sequence>
<dbReference type="Proteomes" id="UP000679226">
    <property type="component" value="Chromosome"/>
</dbReference>
<gene>
    <name evidence="1" type="ORF">INE88_03772</name>
</gene>
<dbReference type="RefSeq" id="WP_211454466.1">
    <property type="nucleotide sequence ID" value="NZ_CP072227.1"/>
</dbReference>
<name>A0A975Q7U9_9BACE</name>
<proteinExistence type="predicted"/>
<reference evidence="1" key="1">
    <citation type="journal article" date="2021" name="PLoS Genet.">
        <title>Mobile Type VI secretion system loci of the gut Bacteroidales display extensive intra-ecosystem transfer, multi-species spread and geographical clustering.</title>
        <authorList>
            <person name="Garcia-Bayona L."/>
            <person name="Coyne M.J."/>
            <person name="Comstock L.E."/>
        </authorList>
    </citation>
    <scope>NUCLEOTIDE SEQUENCE</scope>
    <source>
        <strain evidence="1">CL11T00C20</strain>
    </source>
</reference>
<organism evidence="1 2">
    <name type="scientific">Bacteroides eggerthii</name>
    <dbReference type="NCBI Taxonomy" id="28111"/>
    <lineage>
        <taxon>Bacteria</taxon>
        <taxon>Pseudomonadati</taxon>
        <taxon>Bacteroidota</taxon>
        <taxon>Bacteroidia</taxon>
        <taxon>Bacteroidales</taxon>
        <taxon>Bacteroidaceae</taxon>
        <taxon>Bacteroides</taxon>
    </lineage>
</organism>